<name>A0A3M9MG60_9BACT</name>
<proteinExistence type="predicted"/>
<dbReference type="AlphaFoldDB" id="A0A3M9MG60"/>
<dbReference type="EMBL" id="RJJD01000011">
    <property type="protein sequence ID" value="RNI24531.1"/>
    <property type="molecule type" value="Genomic_DNA"/>
</dbReference>
<accession>A0A3M9MG60</accession>
<protein>
    <submittedName>
        <fullName evidence="1">Uncharacterized protein</fullName>
    </submittedName>
</protein>
<gene>
    <name evidence="1" type="ORF">EFB08_16590</name>
</gene>
<evidence type="ECO:0000313" key="1">
    <source>
        <dbReference type="EMBL" id="RNI24531.1"/>
    </source>
</evidence>
<dbReference type="Proteomes" id="UP000272117">
    <property type="component" value="Unassembled WGS sequence"/>
</dbReference>
<comment type="caution">
    <text evidence="1">The sequence shown here is derived from an EMBL/GenBank/DDBJ whole genome shotgun (WGS) entry which is preliminary data.</text>
</comment>
<reference evidence="1 2" key="1">
    <citation type="submission" date="2018-11" db="EMBL/GenBank/DDBJ databases">
        <title>Rufibacter latericius sp. nov., isolated from water in Baiyang Lake.</title>
        <authorList>
            <person name="Yang Y."/>
        </authorList>
    </citation>
    <scope>NUCLEOTIDE SEQUENCE [LARGE SCALE GENOMIC DNA]</scope>
    <source>
        <strain evidence="1 2">R-22-1c-1</strain>
    </source>
</reference>
<organism evidence="1 2">
    <name type="scientific">Rufibacter latericius</name>
    <dbReference type="NCBI Taxonomy" id="2487040"/>
    <lineage>
        <taxon>Bacteria</taxon>
        <taxon>Pseudomonadati</taxon>
        <taxon>Bacteroidota</taxon>
        <taxon>Cytophagia</taxon>
        <taxon>Cytophagales</taxon>
        <taxon>Hymenobacteraceae</taxon>
        <taxon>Rufibacter</taxon>
    </lineage>
</organism>
<sequence length="93" mass="10685">MGEAAWFLGLEMFQGSFMEIGLKAKASRRGDLKFRKQQKSCYRALFVPSHFRPSLLKRSQNRKLNRKVQPGIGKIASDLLPDLLSCSARFFYN</sequence>
<evidence type="ECO:0000313" key="2">
    <source>
        <dbReference type="Proteomes" id="UP000272117"/>
    </source>
</evidence>
<keyword evidence="2" id="KW-1185">Reference proteome</keyword>